<evidence type="ECO:0000313" key="4">
    <source>
        <dbReference type="Proteomes" id="UP000582231"/>
    </source>
</evidence>
<reference evidence="3 4" key="1">
    <citation type="submission" date="2020-07" db="EMBL/GenBank/DDBJ databases">
        <title>Sequencing the genomes of 1000 actinobacteria strains.</title>
        <authorList>
            <person name="Klenk H.-P."/>
        </authorList>
    </citation>
    <scope>NUCLEOTIDE SEQUENCE [LARGE SCALE GENOMIC DNA]</scope>
    <source>
        <strain evidence="3 4">DSM 19082</strain>
    </source>
</reference>
<protein>
    <recommendedName>
        <fullName evidence="5">Protein kinase domain-containing protein</fullName>
    </recommendedName>
</protein>
<accession>A0A852RF26</accession>
<keyword evidence="2" id="KW-0812">Transmembrane</keyword>
<evidence type="ECO:0000313" key="3">
    <source>
        <dbReference type="EMBL" id="NYD29029.1"/>
    </source>
</evidence>
<dbReference type="InterPro" id="IPR011009">
    <property type="entry name" value="Kinase-like_dom_sf"/>
</dbReference>
<keyword evidence="2" id="KW-1133">Transmembrane helix</keyword>
<dbReference type="RefSeq" id="WP_179725377.1">
    <property type="nucleotide sequence ID" value="NZ_BAABEF010000001.1"/>
</dbReference>
<evidence type="ECO:0000256" key="1">
    <source>
        <dbReference type="SAM" id="MobiDB-lite"/>
    </source>
</evidence>
<dbReference type="SUPFAM" id="SSF56112">
    <property type="entry name" value="Protein kinase-like (PK-like)"/>
    <property type="match status" value="1"/>
</dbReference>
<dbReference type="AlphaFoldDB" id="A0A852RF26"/>
<dbReference type="EMBL" id="JACCBF010000001">
    <property type="protein sequence ID" value="NYD29029.1"/>
    <property type="molecule type" value="Genomic_DNA"/>
</dbReference>
<keyword evidence="4" id="KW-1185">Reference proteome</keyword>
<feature type="compositionally biased region" description="Basic and acidic residues" evidence="1">
    <location>
        <begin position="179"/>
        <end position="190"/>
    </location>
</feature>
<comment type="caution">
    <text evidence="3">The sequence shown here is derived from an EMBL/GenBank/DDBJ whole genome shotgun (WGS) entry which is preliminary data.</text>
</comment>
<organism evidence="3 4">
    <name type="scientific">Nocardioides kongjuensis</name>
    <dbReference type="NCBI Taxonomy" id="349522"/>
    <lineage>
        <taxon>Bacteria</taxon>
        <taxon>Bacillati</taxon>
        <taxon>Actinomycetota</taxon>
        <taxon>Actinomycetes</taxon>
        <taxon>Propionibacteriales</taxon>
        <taxon>Nocardioidaceae</taxon>
        <taxon>Nocardioides</taxon>
    </lineage>
</organism>
<evidence type="ECO:0008006" key="5">
    <source>
        <dbReference type="Google" id="ProtNLM"/>
    </source>
</evidence>
<dbReference type="Proteomes" id="UP000582231">
    <property type="component" value="Unassembled WGS sequence"/>
</dbReference>
<evidence type="ECO:0000256" key="2">
    <source>
        <dbReference type="SAM" id="Phobius"/>
    </source>
</evidence>
<name>A0A852RF26_9ACTN</name>
<keyword evidence="2" id="KW-0472">Membrane</keyword>
<proteinExistence type="predicted"/>
<sequence>MSGYGVLSPDDAARLLLPVAESVASVHAASGRHGAISPAAIEVDDSGRALLVDRTRVAPDPAFSAPGAPDDVWSLAAVLLHATTGEPPAAHGEPPVVPRSSGWLAPLIELGLRADPRERPSSEDLAAYLRARVAPEGERRRVPVAGLALAGAAVIALLGIVGAALLFTGGDESPGPRAETADPTRPRDSEPTSAVPSSEPTPPTAAELENFARDYVATASGDPAVGFTWLTEAYQQRSPRYREVWASIRNPRILSVSGDPAAMTVRYTYRYRLVGGGSRTEDITLFLVQDGHRLLIADATAR</sequence>
<gene>
    <name evidence="3" type="ORF">BJ958_000575</name>
</gene>
<dbReference type="Gene3D" id="1.10.510.10">
    <property type="entry name" value="Transferase(Phosphotransferase) domain 1"/>
    <property type="match status" value="1"/>
</dbReference>
<feature type="region of interest" description="Disordered" evidence="1">
    <location>
        <begin position="169"/>
        <end position="204"/>
    </location>
</feature>
<feature type="transmembrane region" description="Helical" evidence="2">
    <location>
        <begin position="142"/>
        <end position="167"/>
    </location>
</feature>